<sequence>ETMQSLLDTLVLLTITICCTLVSILAGCGKKKPNVMTDIPVSEDKLKSTGVPPAPPPTAVSNLSAGTGDAAAPAEPTTPSKEAVAAASAAAAAAPKKNVDVSDKKVSEAKKVVPGAAEDDGSYENCKDMSPDDLKKA</sequence>
<dbReference type="Proteomes" id="UP001432322">
    <property type="component" value="Unassembled WGS sequence"/>
</dbReference>
<evidence type="ECO:0000256" key="1">
    <source>
        <dbReference type="SAM" id="MobiDB-lite"/>
    </source>
</evidence>
<feature type="compositionally biased region" description="Basic and acidic residues" evidence="1">
    <location>
        <begin position="125"/>
        <end position="137"/>
    </location>
</feature>
<evidence type="ECO:0000256" key="2">
    <source>
        <dbReference type="SAM" id="Phobius"/>
    </source>
</evidence>
<feature type="non-terminal residue" evidence="3">
    <location>
        <position position="137"/>
    </location>
</feature>
<keyword evidence="2" id="KW-0472">Membrane</keyword>
<feature type="transmembrane region" description="Helical" evidence="2">
    <location>
        <begin position="6"/>
        <end position="26"/>
    </location>
</feature>
<name>A0AAV5WK77_9BILA</name>
<dbReference type="AlphaFoldDB" id="A0AAV5WK77"/>
<evidence type="ECO:0000313" key="4">
    <source>
        <dbReference type="Proteomes" id="UP001432322"/>
    </source>
</evidence>
<organism evidence="3 4">
    <name type="scientific">Pristionchus fissidentatus</name>
    <dbReference type="NCBI Taxonomy" id="1538716"/>
    <lineage>
        <taxon>Eukaryota</taxon>
        <taxon>Metazoa</taxon>
        <taxon>Ecdysozoa</taxon>
        <taxon>Nematoda</taxon>
        <taxon>Chromadorea</taxon>
        <taxon>Rhabditida</taxon>
        <taxon>Rhabditina</taxon>
        <taxon>Diplogasteromorpha</taxon>
        <taxon>Diplogasteroidea</taxon>
        <taxon>Neodiplogasteridae</taxon>
        <taxon>Pristionchus</taxon>
    </lineage>
</organism>
<feature type="compositionally biased region" description="Low complexity" evidence="1">
    <location>
        <begin position="83"/>
        <end position="96"/>
    </location>
</feature>
<comment type="caution">
    <text evidence="3">The sequence shown here is derived from an EMBL/GenBank/DDBJ whole genome shotgun (WGS) entry which is preliminary data.</text>
</comment>
<keyword evidence="2" id="KW-0812">Transmembrane</keyword>
<accession>A0AAV5WK77</accession>
<gene>
    <name evidence="3" type="ORF">PFISCL1PPCAC_21579</name>
</gene>
<protein>
    <submittedName>
        <fullName evidence="3">Uncharacterized protein</fullName>
    </submittedName>
</protein>
<reference evidence="3" key="1">
    <citation type="submission" date="2023-10" db="EMBL/GenBank/DDBJ databases">
        <title>Genome assembly of Pristionchus species.</title>
        <authorList>
            <person name="Yoshida K."/>
            <person name="Sommer R.J."/>
        </authorList>
    </citation>
    <scope>NUCLEOTIDE SEQUENCE</scope>
    <source>
        <strain evidence="3">RS5133</strain>
    </source>
</reference>
<keyword evidence="4" id="KW-1185">Reference proteome</keyword>
<proteinExistence type="predicted"/>
<feature type="non-terminal residue" evidence="3">
    <location>
        <position position="1"/>
    </location>
</feature>
<feature type="compositionally biased region" description="Basic and acidic residues" evidence="1">
    <location>
        <begin position="97"/>
        <end position="111"/>
    </location>
</feature>
<keyword evidence="2" id="KW-1133">Transmembrane helix</keyword>
<evidence type="ECO:0000313" key="3">
    <source>
        <dbReference type="EMBL" id="GMT30282.1"/>
    </source>
</evidence>
<dbReference type="EMBL" id="BTSY01000005">
    <property type="protein sequence ID" value="GMT30282.1"/>
    <property type="molecule type" value="Genomic_DNA"/>
</dbReference>
<feature type="region of interest" description="Disordered" evidence="1">
    <location>
        <begin position="44"/>
        <end position="137"/>
    </location>
</feature>